<dbReference type="Proteomes" id="UP000198976">
    <property type="component" value="Chromosome I"/>
</dbReference>
<keyword evidence="3" id="KW-1185">Reference proteome</keyword>
<evidence type="ECO:0000313" key="2">
    <source>
        <dbReference type="EMBL" id="SDU01603.1"/>
    </source>
</evidence>
<proteinExistence type="predicted"/>
<evidence type="ECO:0000256" key="1">
    <source>
        <dbReference type="SAM" id="MobiDB-lite"/>
    </source>
</evidence>
<feature type="region of interest" description="Disordered" evidence="1">
    <location>
        <begin position="1"/>
        <end position="22"/>
    </location>
</feature>
<evidence type="ECO:0000313" key="3">
    <source>
        <dbReference type="Proteomes" id="UP000198976"/>
    </source>
</evidence>
<dbReference type="EMBL" id="LT629792">
    <property type="protein sequence ID" value="SDU01603.1"/>
    <property type="molecule type" value="Genomic_DNA"/>
</dbReference>
<name>A0ABY0V9U9_9ACTO</name>
<accession>A0ABY0V9U9</accession>
<gene>
    <name evidence="2" type="ORF">SAMN04489714_1635</name>
</gene>
<reference evidence="2 3" key="1">
    <citation type="submission" date="2016-10" db="EMBL/GenBank/DDBJ databases">
        <authorList>
            <person name="Varghese N."/>
            <person name="Submissions S."/>
        </authorList>
    </citation>
    <scope>NUCLEOTIDE SEQUENCE [LARGE SCALE GENOMIC DNA]</scope>
    <source>
        <strain evidence="2 3">DSM 9169</strain>
    </source>
</reference>
<organism evidence="2 3">
    <name type="scientific">Schaalia radingae</name>
    <dbReference type="NCBI Taxonomy" id="131110"/>
    <lineage>
        <taxon>Bacteria</taxon>
        <taxon>Bacillati</taxon>
        <taxon>Actinomycetota</taxon>
        <taxon>Actinomycetes</taxon>
        <taxon>Actinomycetales</taxon>
        <taxon>Actinomycetaceae</taxon>
        <taxon>Schaalia</taxon>
    </lineage>
</organism>
<protein>
    <submittedName>
        <fullName evidence="2">Uncharacterized protein</fullName>
    </submittedName>
</protein>
<sequence>MEGGVEAAAFAESFGSTENPHTCNYTTHQSRLGAPVHILPPHSEDADGEIFSAPSARTDLQ</sequence>
<feature type="region of interest" description="Disordered" evidence="1">
    <location>
        <begin position="35"/>
        <end position="61"/>
    </location>
</feature>